<comment type="caution">
    <text evidence="11">The sequence shown here is derived from an EMBL/GenBank/DDBJ whole genome shotgun (WGS) entry which is preliminary data.</text>
</comment>
<keyword evidence="6" id="KW-0547">Nucleotide-binding</keyword>
<feature type="binding site" evidence="6">
    <location>
        <position position="51"/>
    </location>
    <ligand>
        <name>FAD</name>
        <dbReference type="ChEBI" id="CHEBI:57692"/>
    </ligand>
</feature>
<feature type="domain" description="Pyridine nucleotide-disulphide oxidoreductase dimerisation" evidence="9">
    <location>
        <begin position="373"/>
        <end position="480"/>
    </location>
</feature>
<evidence type="ECO:0000313" key="11">
    <source>
        <dbReference type="EMBL" id="HJH42644.1"/>
    </source>
</evidence>
<evidence type="ECO:0000256" key="5">
    <source>
        <dbReference type="PIRSR" id="PIRSR000350-2"/>
    </source>
</evidence>
<dbReference type="Gene3D" id="3.30.390.30">
    <property type="match status" value="1"/>
</dbReference>
<evidence type="ECO:0000313" key="12">
    <source>
        <dbReference type="Proteomes" id="UP000789325"/>
    </source>
</evidence>
<gene>
    <name evidence="11" type="ORF">K8V16_02510</name>
</gene>
<evidence type="ECO:0000256" key="7">
    <source>
        <dbReference type="PIRSR" id="PIRSR000350-4"/>
    </source>
</evidence>
<dbReference type="PANTHER" id="PTHR43014:SF4">
    <property type="entry name" value="PYRIDINE NUCLEOTIDE-DISULFIDE OXIDOREDUCTASE RCLA-RELATED"/>
    <property type="match status" value="1"/>
</dbReference>
<evidence type="ECO:0000259" key="10">
    <source>
        <dbReference type="Pfam" id="PF07992"/>
    </source>
</evidence>
<comment type="similarity">
    <text evidence="1">Belongs to the class-I pyridine nucleotide-disulfide oxidoreductase family.</text>
</comment>
<sequence length="489" mass="52347">EHYDAAIIGFGTAGRALGAALADAGQTVAVVERSDAMFGGACVNNACIPTKALVQSARLSAAEGGSIVQQEQRYEAAVEHMDRIRKRARERNYHSLADRDRVSIIMGEASFSGPLQLTVASDEGERTLSADRVFIDSGSTPKLPPIPGIDSPRVHTSSSLIDVQTLPRQLIIIGGGFVGLEFASLYADFGAQVTVLQRGPAILEGEDDQIAHAVRASLEERDIEIVCNAEVERIDDEHDQVLVHVRVGERRDERDGESALGENAPSGTEDEGEGEGGTSPDRELRLPAHAVLVATGRAPNTDGLNLDAAGIARNERGGIAVDEHLRTSAPNVWALGDVTGGPQFTYLSYDDFRIVRDDVLGDGLRTTENRGAIPRCTFAHPPFARIGITEREAREAGFTVRTATLPAENISQASILQDETGLMKVVVDAESDLVLGMDLFCEDAQELVNLVKIVMDARIPATALRDAVFTHPSMTEAFNNLIAALGDPS</sequence>
<keyword evidence="4" id="KW-0560">Oxidoreductase</keyword>
<dbReference type="EMBL" id="DYZL01000040">
    <property type="protein sequence ID" value="HJH42644.1"/>
    <property type="molecule type" value="Genomic_DNA"/>
</dbReference>
<evidence type="ECO:0000256" key="4">
    <source>
        <dbReference type="ARBA" id="ARBA00023002"/>
    </source>
</evidence>
<dbReference type="InterPro" id="IPR016156">
    <property type="entry name" value="FAD/NAD-linked_Rdtase_dimer_sf"/>
</dbReference>
<reference evidence="11" key="1">
    <citation type="journal article" date="2021" name="PeerJ">
        <title>Extensive microbial diversity within the chicken gut microbiome revealed by metagenomics and culture.</title>
        <authorList>
            <person name="Gilroy R."/>
            <person name="Ravi A."/>
            <person name="Getino M."/>
            <person name="Pursley I."/>
            <person name="Horton D.L."/>
            <person name="Alikhan N.F."/>
            <person name="Baker D."/>
            <person name="Gharbi K."/>
            <person name="Hall N."/>
            <person name="Watson M."/>
            <person name="Adriaenssens E.M."/>
            <person name="Foster-Nyarko E."/>
            <person name="Jarju S."/>
            <person name="Secka A."/>
            <person name="Antonio M."/>
            <person name="Oren A."/>
            <person name="Chaudhuri R.R."/>
            <person name="La Ragione R."/>
            <person name="Hildebrand F."/>
            <person name="Pallen M.J."/>
        </authorList>
    </citation>
    <scope>NUCLEOTIDE SEQUENCE</scope>
    <source>
        <strain evidence="11">USAMLcec12-2067</strain>
    </source>
</reference>
<dbReference type="Proteomes" id="UP000789325">
    <property type="component" value="Unassembled WGS sequence"/>
</dbReference>
<evidence type="ECO:0000256" key="8">
    <source>
        <dbReference type="SAM" id="MobiDB-lite"/>
    </source>
</evidence>
<comment type="cofactor">
    <cofactor evidence="6">
        <name>FAD</name>
        <dbReference type="ChEBI" id="CHEBI:57692"/>
    </cofactor>
    <text evidence="6">Binds 1 FAD per subunit.</text>
</comment>
<reference evidence="11" key="2">
    <citation type="submission" date="2021-09" db="EMBL/GenBank/DDBJ databases">
        <authorList>
            <person name="Gilroy R."/>
        </authorList>
    </citation>
    <scope>NUCLEOTIDE SEQUENCE</scope>
    <source>
        <strain evidence="11">USAMLcec12-2067</strain>
    </source>
</reference>
<organism evidence="11 12">
    <name type="scientific">Rubneribacter badeniensis</name>
    <dbReference type="NCBI Taxonomy" id="2070688"/>
    <lineage>
        <taxon>Bacteria</taxon>
        <taxon>Bacillati</taxon>
        <taxon>Actinomycetota</taxon>
        <taxon>Coriobacteriia</taxon>
        <taxon>Eggerthellales</taxon>
        <taxon>Eggerthellaceae</taxon>
        <taxon>Rubneribacter</taxon>
    </lineage>
</organism>
<proteinExistence type="inferred from homology"/>
<dbReference type="GO" id="GO:0003955">
    <property type="term" value="F:NAD(P)H dehydrogenase (quinone) activity"/>
    <property type="evidence" value="ECO:0007669"/>
    <property type="project" value="TreeGrafter"/>
</dbReference>
<protein>
    <submittedName>
        <fullName evidence="11">FAD-dependent oxidoreductase</fullName>
    </submittedName>
</protein>
<dbReference type="InterPro" id="IPR004099">
    <property type="entry name" value="Pyr_nucl-diS_OxRdtase_dimer"/>
</dbReference>
<evidence type="ECO:0000256" key="1">
    <source>
        <dbReference type="ARBA" id="ARBA00007532"/>
    </source>
</evidence>
<dbReference type="Pfam" id="PF07992">
    <property type="entry name" value="Pyr_redox_2"/>
    <property type="match status" value="1"/>
</dbReference>
<feature type="domain" description="FAD/NAD(P)-binding" evidence="10">
    <location>
        <begin position="3"/>
        <end position="346"/>
    </location>
</feature>
<dbReference type="SUPFAM" id="SSF55424">
    <property type="entry name" value="FAD/NAD-linked reductases, dimerisation (C-terminal) domain"/>
    <property type="match status" value="1"/>
</dbReference>
<dbReference type="InterPro" id="IPR036188">
    <property type="entry name" value="FAD/NAD-bd_sf"/>
</dbReference>
<evidence type="ECO:0000259" key="9">
    <source>
        <dbReference type="Pfam" id="PF02852"/>
    </source>
</evidence>
<keyword evidence="2" id="KW-0285">Flavoprotein</keyword>
<feature type="binding site" evidence="6">
    <location>
        <begin position="174"/>
        <end position="181"/>
    </location>
    <ligand>
        <name>NAD(+)</name>
        <dbReference type="ChEBI" id="CHEBI:57540"/>
    </ligand>
</feature>
<feature type="non-terminal residue" evidence="11">
    <location>
        <position position="1"/>
    </location>
</feature>
<dbReference type="SUPFAM" id="SSF51905">
    <property type="entry name" value="FAD/NAD(P)-binding domain"/>
    <property type="match status" value="1"/>
</dbReference>
<keyword evidence="6" id="KW-0520">NAD</keyword>
<feature type="disulfide bond" description="Redox-active" evidence="7">
    <location>
        <begin position="42"/>
        <end position="47"/>
    </location>
</feature>
<dbReference type="FunFam" id="3.30.390.30:FF:000001">
    <property type="entry name" value="Dihydrolipoyl dehydrogenase"/>
    <property type="match status" value="1"/>
</dbReference>
<evidence type="ECO:0000256" key="2">
    <source>
        <dbReference type="ARBA" id="ARBA00022630"/>
    </source>
</evidence>
<dbReference type="PANTHER" id="PTHR43014">
    <property type="entry name" value="MERCURIC REDUCTASE"/>
    <property type="match status" value="1"/>
</dbReference>
<name>A0A9D2VJ61_9ACTN</name>
<feature type="active site" description="Proton acceptor" evidence="5">
    <location>
        <position position="471"/>
    </location>
</feature>
<accession>A0A9D2VJ61</accession>
<dbReference type="InterPro" id="IPR001100">
    <property type="entry name" value="Pyr_nuc-diS_OxRdtase"/>
</dbReference>
<dbReference type="InterPro" id="IPR023753">
    <property type="entry name" value="FAD/NAD-binding_dom"/>
</dbReference>
<dbReference type="Gene3D" id="3.50.50.60">
    <property type="entry name" value="FAD/NAD(P)-binding domain"/>
    <property type="match status" value="2"/>
</dbReference>
<evidence type="ECO:0000256" key="3">
    <source>
        <dbReference type="ARBA" id="ARBA00022827"/>
    </source>
</evidence>
<keyword evidence="3 6" id="KW-0274">FAD</keyword>
<feature type="region of interest" description="Disordered" evidence="8">
    <location>
        <begin position="252"/>
        <end position="283"/>
    </location>
</feature>
<dbReference type="AlphaFoldDB" id="A0A9D2VJ61"/>
<feature type="binding site" evidence="6">
    <location>
        <position position="337"/>
    </location>
    <ligand>
        <name>FAD</name>
        <dbReference type="ChEBI" id="CHEBI:57692"/>
    </ligand>
</feature>
<feature type="binding site" evidence="6">
    <location>
        <position position="296"/>
    </location>
    <ligand>
        <name>NAD(+)</name>
        <dbReference type="ChEBI" id="CHEBI:57540"/>
    </ligand>
</feature>
<dbReference type="GO" id="GO:0050660">
    <property type="term" value="F:flavin adenine dinucleotide binding"/>
    <property type="evidence" value="ECO:0007669"/>
    <property type="project" value="TreeGrafter"/>
</dbReference>
<evidence type="ECO:0000256" key="6">
    <source>
        <dbReference type="PIRSR" id="PIRSR000350-3"/>
    </source>
</evidence>
<dbReference type="PRINTS" id="PR00368">
    <property type="entry name" value="FADPNR"/>
</dbReference>
<dbReference type="Pfam" id="PF02852">
    <property type="entry name" value="Pyr_redox_dim"/>
    <property type="match status" value="1"/>
</dbReference>
<dbReference type="PRINTS" id="PR00411">
    <property type="entry name" value="PNDRDTASEI"/>
</dbReference>
<dbReference type="PIRSF" id="PIRSF000350">
    <property type="entry name" value="Mercury_reductase_MerA"/>
    <property type="match status" value="1"/>
</dbReference>